<dbReference type="InterPro" id="IPR001789">
    <property type="entry name" value="Sig_transdc_resp-reg_receiver"/>
</dbReference>
<name>A0ABV1M8A3_9NEIS</name>
<evidence type="ECO:0000256" key="3">
    <source>
        <dbReference type="PROSITE-ProRule" id="PRU00169"/>
    </source>
</evidence>
<feature type="domain" description="GGDEF" evidence="5">
    <location>
        <begin position="164"/>
        <end position="301"/>
    </location>
</feature>
<proteinExistence type="predicted"/>
<dbReference type="GO" id="GO:0052621">
    <property type="term" value="F:diguanylate cyclase activity"/>
    <property type="evidence" value="ECO:0007669"/>
    <property type="project" value="UniProtKB-EC"/>
</dbReference>
<evidence type="ECO:0000256" key="2">
    <source>
        <dbReference type="ARBA" id="ARBA00034247"/>
    </source>
</evidence>
<dbReference type="Proteomes" id="UP001433638">
    <property type="component" value="Unassembled WGS sequence"/>
</dbReference>
<dbReference type="Gene3D" id="3.40.50.2300">
    <property type="match status" value="1"/>
</dbReference>
<comment type="caution">
    <text evidence="6">The sequence shown here is derived from an EMBL/GenBank/DDBJ whole genome shotgun (WGS) entry which is preliminary data.</text>
</comment>
<evidence type="ECO:0000313" key="7">
    <source>
        <dbReference type="Proteomes" id="UP001433638"/>
    </source>
</evidence>
<dbReference type="Pfam" id="PF00072">
    <property type="entry name" value="Response_reg"/>
    <property type="match status" value="1"/>
</dbReference>
<dbReference type="SMART" id="SM00267">
    <property type="entry name" value="GGDEF"/>
    <property type="match status" value="1"/>
</dbReference>
<dbReference type="PANTHER" id="PTHR45138:SF9">
    <property type="entry name" value="DIGUANYLATE CYCLASE DGCM-RELATED"/>
    <property type="match status" value="1"/>
</dbReference>
<dbReference type="CDD" id="cd01949">
    <property type="entry name" value="GGDEF"/>
    <property type="match status" value="1"/>
</dbReference>
<dbReference type="Pfam" id="PF00990">
    <property type="entry name" value="GGDEF"/>
    <property type="match status" value="1"/>
</dbReference>
<dbReference type="PROSITE" id="PS50887">
    <property type="entry name" value="GGDEF"/>
    <property type="match status" value="1"/>
</dbReference>
<dbReference type="EC" id="2.7.7.65" evidence="1"/>
<dbReference type="InterPro" id="IPR043128">
    <property type="entry name" value="Rev_trsase/Diguanyl_cyclase"/>
</dbReference>
<dbReference type="EMBL" id="JBEFLD010000008">
    <property type="protein sequence ID" value="MEQ6291945.1"/>
    <property type="molecule type" value="Genomic_DNA"/>
</dbReference>
<evidence type="ECO:0000313" key="6">
    <source>
        <dbReference type="EMBL" id="MEQ6291945.1"/>
    </source>
</evidence>
<feature type="domain" description="Response regulatory" evidence="4">
    <location>
        <begin position="6"/>
        <end position="121"/>
    </location>
</feature>
<dbReference type="InterPro" id="IPR011006">
    <property type="entry name" value="CheY-like_superfamily"/>
</dbReference>
<protein>
    <recommendedName>
        <fullName evidence="1">diguanylate cyclase</fullName>
        <ecNumber evidence="1">2.7.7.65</ecNumber>
    </recommendedName>
</protein>
<dbReference type="InterPro" id="IPR029787">
    <property type="entry name" value="Nucleotide_cyclase"/>
</dbReference>
<keyword evidence="3" id="KW-0597">Phosphoprotein</keyword>
<dbReference type="InterPro" id="IPR000160">
    <property type="entry name" value="GGDEF_dom"/>
</dbReference>
<dbReference type="SUPFAM" id="SSF52172">
    <property type="entry name" value="CheY-like"/>
    <property type="match status" value="1"/>
</dbReference>
<dbReference type="SUPFAM" id="SSF55073">
    <property type="entry name" value="Nucleotide cyclase"/>
    <property type="match status" value="1"/>
</dbReference>
<dbReference type="PANTHER" id="PTHR45138">
    <property type="entry name" value="REGULATORY COMPONENTS OF SENSORY TRANSDUCTION SYSTEM"/>
    <property type="match status" value="1"/>
</dbReference>
<dbReference type="RefSeq" id="WP_349589512.1">
    <property type="nucleotide sequence ID" value="NZ_JBEFLD010000008.1"/>
</dbReference>
<dbReference type="InterPro" id="IPR050469">
    <property type="entry name" value="Diguanylate_Cyclase"/>
</dbReference>
<gene>
    <name evidence="6" type="ORF">ABNW52_15110</name>
</gene>
<dbReference type="PROSITE" id="PS50110">
    <property type="entry name" value="RESPONSE_REGULATORY"/>
    <property type="match status" value="1"/>
</dbReference>
<dbReference type="Gene3D" id="3.30.70.270">
    <property type="match status" value="1"/>
</dbReference>
<evidence type="ECO:0000259" key="4">
    <source>
        <dbReference type="PROSITE" id="PS50110"/>
    </source>
</evidence>
<evidence type="ECO:0000259" key="5">
    <source>
        <dbReference type="PROSITE" id="PS50887"/>
    </source>
</evidence>
<feature type="modified residue" description="4-aspartylphosphate" evidence="3">
    <location>
        <position position="54"/>
    </location>
</feature>
<dbReference type="NCBIfam" id="TIGR00254">
    <property type="entry name" value="GGDEF"/>
    <property type="match status" value="1"/>
</dbReference>
<keyword evidence="6" id="KW-0808">Transferase</keyword>
<organism evidence="6 7">
    <name type="scientific">Vogesella oryzagri</name>
    <dbReference type="NCBI Taxonomy" id="3160864"/>
    <lineage>
        <taxon>Bacteria</taxon>
        <taxon>Pseudomonadati</taxon>
        <taxon>Pseudomonadota</taxon>
        <taxon>Betaproteobacteria</taxon>
        <taxon>Neisseriales</taxon>
        <taxon>Chromobacteriaceae</taxon>
        <taxon>Vogesella</taxon>
    </lineage>
</organism>
<keyword evidence="6" id="KW-0548">Nucleotidyltransferase</keyword>
<reference evidence="6" key="1">
    <citation type="submission" date="2024-06" db="EMBL/GenBank/DDBJ databases">
        <title>Genome sequence of Vogesella sp. MAHUQ-64.</title>
        <authorList>
            <person name="Huq M.A."/>
        </authorList>
    </citation>
    <scope>NUCLEOTIDE SEQUENCE</scope>
    <source>
        <strain evidence="6">MAHUQ-64</strain>
    </source>
</reference>
<dbReference type="SMART" id="SM00448">
    <property type="entry name" value="REC"/>
    <property type="match status" value="1"/>
</dbReference>
<evidence type="ECO:0000256" key="1">
    <source>
        <dbReference type="ARBA" id="ARBA00012528"/>
    </source>
</evidence>
<keyword evidence="7" id="KW-1185">Reference proteome</keyword>
<sequence length="322" mass="35354">MNPTQTILVVDDAEINLHLLQGLLQPDYRVLTADNGTAALQLALEQQPDLVLLDVILPGMDGYAVLQRLQADARTKHIPVIFVTALSSAEDEARGLEFGAVDYITKPLNPIIVKARVATHLKLERQRRMLEALANIDGLTELPNRRQLDKVFLTEWEHAVRGGSELSVAVIDVDCFKQYNDLCGHARGDWVLRQVARTISASLLRSTDFAARYGGEEFVVVLPATPADGAWLLMDTLRRNIERLAIPHPGSDVSDFVTISVGVAGCRPLPQQQAALLLQKADQRLYHAKRSGRNCVVGDGLHSSFNSSAVFSPDLPLDFPGL</sequence>
<accession>A0ABV1M8A3</accession>
<comment type="catalytic activity">
    <reaction evidence="2">
        <text>2 GTP = 3',3'-c-di-GMP + 2 diphosphate</text>
        <dbReference type="Rhea" id="RHEA:24898"/>
        <dbReference type="ChEBI" id="CHEBI:33019"/>
        <dbReference type="ChEBI" id="CHEBI:37565"/>
        <dbReference type="ChEBI" id="CHEBI:58805"/>
        <dbReference type="EC" id="2.7.7.65"/>
    </reaction>
</comment>